<evidence type="ECO:0000313" key="2">
    <source>
        <dbReference type="EMBL" id="RPA76166.1"/>
    </source>
</evidence>
<gene>
    <name evidence="2" type="ORF">BJ508DRAFT_331454</name>
</gene>
<name>A0A3N4HT33_ASCIM</name>
<protein>
    <submittedName>
        <fullName evidence="2">Uncharacterized protein</fullName>
    </submittedName>
</protein>
<dbReference type="Proteomes" id="UP000275078">
    <property type="component" value="Unassembled WGS sequence"/>
</dbReference>
<evidence type="ECO:0000256" key="1">
    <source>
        <dbReference type="SAM" id="MobiDB-lite"/>
    </source>
</evidence>
<reference evidence="2 3" key="1">
    <citation type="journal article" date="2018" name="Nat. Ecol. Evol.">
        <title>Pezizomycetes genomes reveal the molecular basis of ectomycorrhizal truffle lifestyle.</title>
        <authorList>
            <person name="Murat C."/>
            <person name="Payen T."/>
            <person name="Noel B."/>
            <person name="Kuo A."/>
            <person name="Morin E."/>
            <person name="Chen J."/>
            <person name="Kohler A."/>
            <person name="Krizsan K."/>
            <person name="Balestrini R."/>
            <person name="Da Silva C."/>
            <person name="Montanini B."/>
            <person name="Hainaut M."/>
            <person name="Levati E."/>
            <person name="Barry K.W."/>
            <person name="Belfiori B."/>
            <person name="Cichocki N."/>
            <person name="Clum A."/>
            <person name="Dockter R.B."/>
            <person name="Fauchery L."/>
            <person name="Guy J."/>
            <person name="Iotti M."/>
            <person name="Le Tacon F."/>
            <person name="Lindquist E.A."/>
            <person name="Lipzen A."/>
            <person name="Malagnac F."/>
            <person name="Mello A."/>
            <person name="Molinier V."/>
            <person name="Miyauchi S."/>
            <person name="Poulain J."/>
            <person name="Riccioni C."/>
            <person name="Rubini A."/>
            <person name="Sitrit Y."/>
            <person name="Splivallo R."/>
            <person name="Traeger S."/>
            <person name="Wang M."/>
            <person name="Zifcakova L."/>
            <person name="Wipf D."/>
            <person name="Zambonelli A."/>
            <person name="Paolocci F."/>
            <person name="Nowrousian M."/>
            <person name="Ottonello S."/>
            <person name="Baldrian P."/>
            <person name="Spatafora J.W."/>
            <person name="Henrissat B."/>
            <person name="Nagy L.G."/>
            <person name="Aury J.M."/>
            <person name="Wincker P."/>
            <person name="Grigoriev I.V."/>
            <person name="Bonfante P."/>
            <person name="Martin F.M."/>
        </authorList>
    </citation>
    <scope>NUCLEOTIDE SEQUENCE [LARGE SCALE GENOMIC DNA]</scope>
    <source>
        <strain evidence="2 3">RN42</strain>
    </source>
</reference>
<evidence type="ECO:0000313" key="3">
    <source>
        <dbReference type="Proteomes" id="UP000275078"/>
    </source>
</evidence>
<feature type="compositionally biased region" description="Polar residues" evidence="1">
    <location>
        <begin position="42"/>
        <end position="67"/>
    </location>
</feature>
<accession>A0A3N4HT33</accession>
<sequence length="413" mass="44858">MSNRFECINDHTKNPDNPPPFAQTPEATRALSEKIKPHSLDVSGTSVSPSSKHPKQDQQPSSTTTHLTPRLFTILVDRQSHGPIAPPLTKATSRDNLCAITHQTPREMQDDFDTISDQERKHLRNMLLKGSQPEVEEGSKYAKCTGVAIAPPRKTKEDYCFGASPLPSVYLQEQIRQNEELRKQLSRGVWVKKGPNGEEIVCQPKAVLFIPDIPPFIPELFMPPAQPYQLPMDNQPVANTILGGSHTLATHLVVPQPMANDVDSPLLRPASAPVSMAQGPLCPPARPATQVPPEFQHLGRQDQNSTRKVRFKEFVEVVKSHPHRPGSAALTPTNESFGFQADALRETASAPPSSVFAPPVGSGFDGSPGLAAKQAAFVERLTAGSAGSLRGGAPAFTPGSPLVLDRFARMAWN</sequence>
<dbReference type="AlphaFoldDB" id="A0A3N4HT33"/>
<proteinExistence type="predicted"/>
<dbReference type="EMBL" id="ML119750">
    <property type="protein sequence ID" value="RPA76166.1"/>
    <property type="molecule type" value="Genomic_DNA"/>
</dbReference>
<feature type="region of interest" description="Disordered" evidence="1">
    <location>
        <begin position="1"/>
        <end position="67"/>
    </location>
</feature>
<organism evidence="2 3">
    <name type="scientific">Ascobolus immersus RN42</name>
    <dbReference type="NCBI Taxonomy" id="1160509"/>
    <lineage>
        <taxon>Eukaryota</taxon>
        <taxon>Fungi</taxon>
        <taxon>Dikarya</taxon>
        <taxon>Ascomycota</taxon>
        <taxon>Pezizomycotina</taxon>
        <taxon>Pezizomycetes</taxon>
        <taxon>Pezizales</taxon>
        <taxon>Ascobolaceae</taxon>
        <taxon>Ascobolus</taxon>
    </lineage>
</organism>
<keyword evidence="3" id="KW-1185">Reference proteome</keyword>